<reference evidence="2 3" key="1">
    <citation type="journal article" date="2023" name="Genome Announc.">
        <title>Pan-Genome Analyses of the Genus Cohnella and Proposal of the Novel Species Cohnella silvisoli sp. nov., Isolated from Forest Soil.</title>
        <authorList>
            <person name="Wang C."/>
            <person name="Mao L."/>
            <person name="Bao G."/>
            <person name="Zhu H."/>
        </authorList>
    </citation>
    <scope>NUCLEOTIDE SEQUENCE [LARGE SCALE GENOMIC DNA]</scope>
    <source>
        <strain evidence="2 3">NL03-T5-1</strain>
    </source>
</reference>
<protein>
    <submittedName>
        <fullName evidence="2">Uncharacterized protein</fullName>
    </submittedName>
</protein>
<evidence type="ECO:0000256" key="1">
    <source>
        <dbReference type="SAM" id="Phobius"/>
    </source>
</evidence>
<accession>A0ABV1KPL7</accession>
<organism evidence="2 3">
    <name type="scientific">Cohnella silvisoli</name>
    <dbReference type="NCBI Taxonomy" id="2873699"/>
    <lineage>
        <taxon>Bacteria</taxon>
        <taxon>Bacillati</taxon>
        <taxon>Bacillota</taxon>
        <taxon>Bacilli</taxon>
        <taxon>Bacillales</taxon>
        <taxon>Paenibacillaceae</taxon>
        <taxon>Cohnella</taxon>
    </lineage>
</organism>
<keyword evidence="3" id="KW-1185">Reference proteome</keyword>
<sequence length="55" mass="6701">MVVKASNRLNRWMLVLCWIYTVIYGFAAIYLFYRQSRLILAFRRDRSGAYREYEG</sequence>
<name>A0ABV1KPL7_9BACL</name>
<evidence type="ECO:0000313" key="3">
    <source>
        <dbReference type="Proteomes" id="UP001493487"/>
    </source>
</evidence>
<keyword evidence="1" id="KW-0472">Membrane</keyword>
<gene>
    <name evidence="2" type="ORF">QJS35_06125</name>
</gene>
<evidence type="ECO:0000313" key="2">
    <source>
        <dbReference type="EMBL" id="MEQ4481966.1"/>
    </source>
</evidence>
<keyword evidence="1" id="KW-0812">Transmembrane</keyword>
<feature type="transmembrane region" description="Helical" evidence="1">
    <location>
        <begin position="12"/>
        <end position="33"/>
    </location>
</feature>
<dbReference type="EMBL" id="JASKHM010000003">
    <property type="protein sequence ID" value="MEQ4481966.1"/>
    <property type="molecule type" value="Genomic_DNA"/>
</dbReference>
<comment type="caution">
    <text evidence="2">The sequence shown here is derived from an EMBL/GenBank/DDBJ whole genome shotgun (WGS) entry which is preliminary data.</text>
</comment>
<keyword evidence="1" id="KW-1133">Transmembrane helix</keyword>
<proteinExistence type="predicted"/>
<dbReference type="Proteomes" id="UP001493487">
    <property type="component" value="Unassembled WGS sequence"/>
</dbReference>